<comment type="caution">
    <text evidence="2">The sequence shown here is derived from an EMBL/GenBank/DDBJ whole genome shotgun (WGS) entry which is preliminary data.</text>
</comment>
<dbReference type="SUPFAM" id="SSF50969">
    <property type="entry name" value="YVTN repeat-like/Quinoprotein amine dehydrogenase"/>
    <property type="match status" value="1"/>
</dbReference>
<keyword evidence="1" id="KW-0812">Transmembrane</keyword>
<keyword evidence="1" id="KW-0472">Membrane</keyword>
<name>A0A495Q9I6_9ACTN</name>
<organism evidence="2 3">
    <name type="scientific">Actinomadura pelletieri DSM 43383</name>
    <dbReference type="NCBI Taxonomy" id="1120940"/>
    <lineage>
        <taxon>Bacteria</taxon>
        <taxon>Bacillati</taxon>
        <taxon>Actinomycetota</taxon>
        <taxon>Actinomycetes</taxon>
        <taxon>Streptosporangiales</taxon>
        <taxon>Thermomonosporaceae</taxon>
        <taxon>Actinomadura</taxon>
    </lineage>
</organism>
<sequence>MTPPFEDVLRSALSEGADTVEPRSLRPLAEPSSRRRRVRVVSLGGLVVAVAAAVVLVVLAPWSQEGDAPQRFSLASYMGAEYVLDGAWPPGGMAVNVRKADTGELVAEVAAPPGSSGFRDSAGAGDNRTFVLTTADPGACRIRFHGLTLKADGTPAALAELPRTALRGRLGEGPGLLAVAPGGRRFAYVSQTCGGQPHNVITVIDSSTGDRRVVDLPPKVWADSLGWAPDARHLVFESVTEGVSDGPELRILDSANGDIRPVSFGSGTRLRSAAYAPDGAHVLVLVHDGRSHQLLWYSMDTGTVTRRVRLPPGESGASTGVGVAGGKVAVMVDETVHLIDGTKIETSRLVGGGPPGTW</sequence>
<gene>
    <name evidence="2" type="ORF">BZB76_6406</name>
</gene>
<dbReference type="Proteomes" id="UP000274601">
    <property type="component" value="Unassembled WGS sequence"/>
</dbReference>
<proteinExistence type="predicted"/>
<dbReference type="InterPro" id="IPR011044">
    <property type="entry name" value="Quino_amine_DH_bsu"/>
</dbReference>
<dbReference type="EMBL" id="RBWU01000008">
    <property type="protein sequence ID" value="RKS68158.1"/>
    <property type="molecule type" value="Genomic_DNA"/>
</dbReference>
<keyword evidence="1" id="KW-1133">Transmembrane helix</keyword>
<dbReference type="Gene3D" id="2.120.10.30">
    <property type="entry name" value="TolB, C-terminal domain"/>
    <property type="match status" value="1"/>
</dbReference>
<evidence type="ECO:0000313" key="2">
    <source>
        <dbReference type="EMBL" id="RKS68158.1"/>
    </source>
</evidence>
<dbReference type="AlphaFoldDB" id="A0A495Q9I6"/>
<accession>A0A495Q9I6</accession>
<keyword evidence="3" id="KW-1185">Reference proteome</keyword>
<protein>
    <recommendedName>
        <fullName evidence="4">WD40 repeat protein</fullName>
    </recommendedName>
</protein>
<reference evidence="2 3" key="1">
    <citation type="submission" date="2018-10" db="EMBL/GenBank/DDBJ databases">
        <title>Genomic Encyclopedia of Archaeal and Bacterial Type Strains, Phase II (KMG-II): from individual species to whole genera.</title>
        <authorList>
            <person name="Goeker M."/>
        </authorList>
    </citation>
    <scope>NUCLEOTIDE SEQUENCE [LARGE SCALE GENOMIC DNA]</scope>
    <source>
        <strain evidence="2 3">DSM 43383</strain>
    </source>
</reference>
<feature type="transmembrane region" description="Helical" evidence="1">
    <location>
        <begin position="40"/>
        <end position="62"/>
    </location>
</feature>
<evidence type="ECO:0000313" key="3">
    <source>
        <dbReference type="Proteomes" id="UP000274601"/>
    </source>
</evidence>
<evidence type="ECO:0000256" key="1">
    <source>
        <dbReference type="SAM" id="Phobius"/>
    </source>
</evidence>
<evidence type="ECO:0008006" key="4">
    <source>
        <dbReference type="Google" id="ProtNLM"/>
    </source>
</evidence>
<dbReference type="InterPro" id="IPR011042">
    <property type="entry name" value="6-blade_b-propeller_TolB-like"/>
</dbReference>